<sequence length="1011" mass="118315">MDFIYNTLSTASVAAVGTAAYYLFKNKEKIGKQFQQMDSIQENNVDNKKDVFIKELIRQSSPNSNKQRTSVQDIIQQPYKSPQLIKLVEIPQFEDRKILNIRKSFNNKITLSKQLLAYKIGFFEQDQDIISLIQSLYEVFQQAEGLYQLQSSFPIDKFESFLKVNRQDFVEFDIFEFSINADILLIELNFENIHVFNYLDQQILYIFDQQQTICLQNITQFIDNNSKYQSQNDLLSNFVQNKYNKIIQTKVFQYIAQKCEIKCQIDLENNENILIIEGYQYYYKDGVLLSDFNDDYDQELKLLNKNQITGQQLVNSLQISCENNKELHHTVIDQQNSSPKSKMQNLLQQQEYDNRKFPQNIKKSPLTKKQSMPQQIVTNQQIDSNVVPLQQLTQTYLQNLSQQIQLKESFIDKLSKNRLIRQIQQDNLIKSQKPSYLLLSQVNQQPYDLSQLSTSLTSLSKSELKNLDLSTIITRRTTDSTSLLLNQQPIIKIFKSFDQSFFPNQTLLKFKPNYNQSSQQIKDLFELIYTIIQLGTAEISLSLPLSHEDFSLFISLLSTDFPEFYFISFSQTENRLNIHLTQNYDSLDTIINQQTQLSNQLQFPQNIFKIHKFIAQQSTKHSVSNAFSFFLFGASNQEISSSIFTILAQNCNISCFVECGQAIVMHNNVEYFFDPFLDSLSKNEIVMYENCGKYGSQILYFNFHGMFIQQTKGIKKIIDKWNLENNLDAKVYVNNELDQLLVVQKIQYYLNQKSCVLVSQKRYRNTFMFSIRHGFGGMDLNIALESSQSINDNNLCEDLSEISIIQEYQESFNSQECLGTQNITDTDIQNIPQKPFLFPFQFIVDDCYSYCAVQIRQAQLYTMKIFEYQLVEEIVYDIAIIEKQVNPAQFFDQIINDEILYSKILIQDCIPEPLLFFDNQIDEQIKYEPIIIQNGIPDPNIFFLDQVFEDKIYERIECFKQQKKGHASQQKILQLPQIVKNDMFSIQLAMNSDIPVPYSLFEEELHENDIQ</sequence>
<protein>
    <submittedName>
        <fullName evidence="1">Uncharacterized protein</fullName>
    </submittedName>
</protein>
<name>V6LUX3_9EUKA</name>
<dbReference type="EMBL" id="AUWU02000005">
    <property type="protein sequence ID" value="KAH0572612.1"/>
    <property type="molecule type" value="Genomic_DNA"/>
</dbReference>
<accession>V6LUX3</accession>
<evidence type="ECO:0000313" key="1">
    <source>
        <dbReference type="EMBL" id="EST44604.1"/>
    </source>
</evidence>
<gene>
    <name evidence="1" type="ORF">SS50377_15609</name>
    <name evidence="2" type="ORF">SS50377_24723</name>
</gene>
<dbReference type="AlphaFoldDB" id="V6LUX3"/>
<organism evidence="1">
    <name type="scientific">Spironucleus salmonicida</name>
    <dbReference type="NCBI Taxonomy" id="348837"/>
    <lineage>
        <taxon>Eukaryota</taxon>
        <taxon>Metamonada</taxon>
        <taxon>Diplomonadida</taxon>
        <taxon>Hexamitidae</taxon>
        <taxon>Hexamitinae</taxon>
        <taxon>Spironucleus</taxon>
    </lineage>
</organism>
<reference evidence="1 2" key="1">
    <citation type="journal article" date="2014" name="PLoS Genet.">
        <title>The Genome of Spironucleus salmonicida Highlights a Fish Pathogen Adapted to Fluctuating Environments.</title>
        <authorList>
            <person name="Xu F."/>
            <person name="Jerlstrom-Hultqvist J."/>
            <person name="Einarsson E."/>
            <person name="Astvaldsson A."/>
            <person name="Svard S.G."/>
            <person name="Andersson J.O."/>
        </authorList>
    </citation>
    <scope>NUCLEOTIDE SEQUENCE</scope>
    <source>
        <strain evidence="2">ATCC 50377</strain>
    </source>
</reference>
<dbReference type="VEuPathDB" id="GiardiaDB:SS50377_24723"/>
<keyword evidence="3" id="KW-1185">Reference proteome</keyword>
<reference evidence="2" key="2">
    <citation type="submission" date="2020-12" db="EMBL/GenBank/DDBJ databases">
        <title>New Spironucleus salmonicida genome in near-complete chromosomes.</title>
        <authorList>
            <person name="Xu F."/>
            <person name="Kurt Z."/>
            <person name="Jimenez-Gonzalez A."/>
            <person name="Astvaldsson A."/>
            <person name="Andersson J.O."/>
            <person name="Svard S.G."/>
        </authorList>
    </citation>
    <scope>NUCLEOTIDE SEQUENCE</scope>
    <source>
        <strain evidence="2">ATCC 50377</strain>
    </source>
</reference>
<evidence type="ECO:0000313" key="2">
    <source>
        <dbReference type="EMBL" id="KAH0572612.1"/>
    </source>
</evidence>
<proteinExistence type="predicted"/>
<dbReference type="Proteomes" id="UP000018208">
    <property type="component" value="Unassembled WGS sequence"/>
</dbReference>
<evidence type="ECO:0000313" key="3">
    <source>
        <dbReference type="Proteomes" id="UP000018208"/>
    </source>
</evidence>
<dbReference type="EMBL" id="KI546115">
    <property type="protein sequence ID" value="EST44604.1"/>
    <property type="molecule type" value="Genomic_DNA"/>
</dbReference>